<reference evidence="1 2" key="1">
    <citation type="journal article" date="2021" name="Int. J. Syst. Evol. Microbiol.">
        <title>Reticulibacter mediterranei gen. nov., sp. nov., within the new family Reticulibacteraceae fam. nov., and Ktedonospora formicarum gen. nov., sp. nov., Ktedonobacter robiniae sp. nov., Dictyobacter formicarum sp. nov. and Dictyobacter arantiisoli sp. nov., belonging to the class Ktedonobacteria.</title>
        <authorList>
            <person name="Yabe S."/>
            <person name="Zheng Y."/>
            <person name="Wang C.M."/>
            <person name="Sakai Y."/>
            <person name="Abe K."/>
            <person name="Yokota A."/>
            <person name="Donadio S."/>
            <person name="Cavaletti L."/>
            <person name="Monciardini P."/>
        </authorList>
    </citation>
    <scope>NUCLEOTIDE SEQUENCE [LARGE SCALE GENOMIC DNA]</scope>
    <source>
        <strain evidence="1 2">SOSP1-9</strain>
    </source>
</reference>
<organism evidence="1 2">
    <name type="scientific">Dictyobacter formicarum</name>
    <dbReference type="NCBI Taxonomy" id="2778368"/>
    <lineage>
        <taxon>Bacteria</taxon>
        <taxon>Bacillati</taxon>
        <taxon>Chloroflexota</taxon>
        <taxon>Ktedonobacteria</taxon>
        <taxon>Ktedonobacterales</taxon>
        <taxon>Dictyobacteraceae</taxon>
        <taxon>Dictyobacter</taxon>
    </lineage>
</organism>
<dbReference type="EMBL" id="BNJJ01000018">
    <property type="protein sequence ID" value="GHO87659.1"/>
    <property type="molecule type" value="Genomic_DNA"/>
</dbReference>
<name>A0ABQ3VN47_9CHLR</name>
<evidence type="ECO:0008006" key="3">
    <source>
        <dbReference type="Google" id="ProtNLM"/>
    </source>
</evidence>
<accession>A0ABQ3VN47</accession>
<dbReference type="Gene3D" id="3.40.50.2300">
    <property type="match status" value="1"/>
</dbReference>
<gene>
    <name evidence="1" type="ORF">KSZ_56650</name>
</gene>
<sequence length="121" mass="13998">MNEHRKRVLFLCAHRSVRALMAASLLTARVHGPWDIWSTPLQENGQELDLAHQVLDEVGIPLLASPQTTEPDFGLSWNEGTHVLRNKIHILLQYPHRLVQWSRFFLVTSEKHLFLKETGEQ</sequence>
<dbReference type="SUPFAM" id="SSF52788">
    <property type="entry name" value="Phosphotyrosine protein phosphatases I"/>
    <property type="match status" value="1"/>
</dbReference>
<dbReference type="RefSeq" id="WP_201365196.1">
    <property type="nucleotide sequence ID" value="NZ_BNJJ01000018.1"/>
</dbReference>
<evidence type="ECO:0000313" key="1">
    <source>
        <dbReference type="EMBL" id="GHO87659.1"/>
    </source>
</evidence>
<keyword evidence="2" id="KW-1185">Reference proteome</keyword>
<protein>
    <recommendedName>
        <fullName evidence="3">Phosphotyrosine protein phosphatase I domain-containing protein</fullName>
    </recommendedName>
</protein>
<evidence type="ECO:0000313" key="2">
    <source>
        <dbReference type="Proteomes" id="UP000635565"/>
    </source>
</evidence>
<proteinExistence type="predicted"/>
<dbReference type="Proteomes" id="UP000635565">
    <property type="component" value="Unassembled WGS sequence"/>
</dbReference>
<dbReference type="InterPro" id="IPR036196">
    <property type="entry name" value="Ptyr_pPase_sf"/>
</dbReference>
<comment type="caution">
    <text evidence="1">The sequence shown here is derived from an EMBL/GenBank/DDBJ whole genome shotgun (WGS) entry which is preliminary data.</text>
</comment>